<dbReference type="PANTHER" id="PTHR11465:SF9">
    <property type="entry name" value="CATALASE"/>
    <property type="match status" value="1"/>
</dbReference>
<evidence type="ECO:0000313" key="10">
    <source>
        <dbReference type="Proteomes" id="UP000606490"/>
    </source>
</evidence>
<dbReference type="PROSITE" id="PS51402">
    <property type="entry name" value="CATALASE_3"/>
    <property type="match status" value="1"/>
</dbReference>
<keyword evidence="4 7" id="KW-0479">Metal-binding</keyword>
<comment type="caution">
    <text evidence="9">The sequence shown here is derived from an EMBL/GenBank/DDBJ whole genome shotgun (WGS) entry which is preliminary data.</text>
</comment>
<dbReference type="InterPro" id="IPR020835">
    <property type="entry name" value="Catalase_sf"/>
</dbReference>
<dbReference type="CDD" id="cd08153">
    <property type="entry name" value="srpA_like"/>
    <property type="match status" value="1"/>
</dbReference>
<keyword evidence="5 7" id="KW-0560">Oxidoreductase</keyword>
<dbReference type="PANTHER" id="PTHR11465">
    <property type="entry name" value="CATALASE"/>
    <property type="match status" value="1"/>
</dbReference>
<protein>
    <recommendedName>
        <fullName evidence="7">Catalase-related peroxidase</fullName>
        <ecNumber evidence="7">1.11.1.-</ecNumber>
    </recommendedName>
</protein>
<dbReference type="GO" id="GO:0004601">
    <property type="term" value="F:peroxidase activity"/>
    <property type="evidence" value="ECO:0007669"/>
    <property type="project" value="UniProtKB-KW"/>
</dbReference>
<keyword evidence="10" id="KW-1185">Reference proteome</keyword>
<evidence type="ECO:0000256" key="6">
    <source>
        <dbReference type="ARBA" id="ARBA00023004"/>
    </source>
</evidence>
<accession>A0ABS1V124</accession>
<dbReference type="SMART" id="SM01060">
    <property type="entry name" value="Catalase"/>
    <property type="match status" value="1"/>
</dbReference>
<keyword evidence="6 7" id="KW-0408">Iron</keyword>
<evidence type="ECO:0000259" key="8">
    <source>
        <dbReference type="SMART" id="SM01060"/>
    </source>
</evidence>
<comment type="function">
    <text evidence="7">Has an organic peroxide-dependent peroxidase activity.</text>
</comment>
<dbReference type="Pfam" id="PF00199">
    <property type="entry name" value="Catalase"/>
    <property type="match status" value="1"/>
</dbReference>
<evidence type="ECO:0000256" key="7">
    <source>
        <dbReference type="PIRNR" id="PIRNR000296"/>
    </source>
</evidence>
<sequence>MPPSPAQRFPLGSLIVIAAVLGGSAAAFAYTAGWLSPERLSRERVLAGLSPPGGPAPGRRRNHVRGICFTGSFEANGAGAALSRARVLAAGSYPVIGRFNLSGADLAEPDAKARVRGLSLRIAAPDGSEWRTAMITAPVFPVATPEAFYALLQASASREPGAMAGFAAAHPEIAAFGAWARSAPWTGSYAEERYNGLNAFIFTDASGGEHVVRWSMRPEAQPVPVPPEQLAGRAPDFLDEEVKARLAAGPLRWTMEVMVAEPGDPVADPSKAWPEGRRRIDVGTLTVQAIQAEPDGPCRDINYDPTVLPEGMRVSADPFPAARSSAYALSYERRAAEAAQYPRTAAGGRP</sequence>
<evidence type="ECO:0000256" key="1">
    <source>
        <dbReference type="ARBA" id="ARBA00005329"/>
    </source>
</evidence>
<dbReference type="EC" id="1.11.1.-" evidence="7"/>
<evidence type="ECO:0000256" key="3">
    <source>
        <dbReference type="ARBA" id="ARBA00022617"/>
    </source>
</evidence>
<comment type="cofactor">
    <cofactor evidence="7">
        <name>heme</name>
        <dbReference type="ChEBI" id="CHEBI:30413"/>
    </cofactor>
</comment>
<dbReference type="SUPFAM" id="SSF56634">
    <property type="entry name" value="Heme-dependent catalase-like"/>
    <property type="match status" value="1"/>
</dbReference>
<dbReference type="InterPro" id="IPR018028">
    <property type="entry name" value="Catalase"/>
</dbReference>
<feature type="domain" description="Catalase core" evidence="8">
    <location>
        <begin position="31"/>
        <end position="350"/>
    </location>
</feature>
<keyword evidence="3 7" id="KW-0349">Heme</keyword>
<evidence type="ECO:0000256" key="4">
    <source>
        <dbReference type="ARBA" id="ARBA00022723"/>
    </source>
</evidence>
<gene>
    <name evidence="9" type="ORF">JMJ55_08710</name>
</gene>
<evidence type="ECO:0000256" key="2">
    <source>
        <dbReference type="ARBA" id="ARBA00022559"/>
    </source>
</evidence>
<evidence type="ECO:0000313" key="9">
    <source>
        <dbReference type="EMBL" id="MBL6455400.1"/>
    </source>
</evidence>
<proteinExistence type="inferred from homology"/>
<dbReference type="InterPro" id="IPR024168">
    <property type="entry name" value="Catalase_SrpA-type_pred"/>
</dbReference>
<reference evidence="9 10" key="1">
    <citation type="submission" date="2021-01" db="EMBL/GenBank/DDBJ databases">
        <title>Belnapia mucosa sp. nov. and Belnapia arida sp. nov., isolated from the Tabernas Desert (Almeria, Spain).</title>
        <authorList>
            <person name="Molina-Menor E."/>
            <person name="Vidal-Verdu A."/>
            <person name="Calonge A."/>
            <person name="Satari L."/>
            <person name="Pereto Magraner J."/>
            <person name="Porcar Miralles M."/>
        </authorList>
    </citation>
    <scope>NUCLEOTIDE SEQUENCE [LARGE SCALE GENOMIC DNA]</scope>
    <source>
        <strain evidence="9 10">T6</strain>
    </source>
</reference>
<organism evidence="9 10">
    <name type="scientific">Belnapia mucosa</name>
    <dbReference type="NCBI Taxonomy" id="2804532"/>
    <lineage>
        <taxon>Bacteria</taxon>
        <taxon>Pseudomonadati</taxon>
        <taxon>Pseudomonadota</taxon>
        <taxon>Alphaproteobacteria</taxon>
        <taxon>Acetobacterales</taxon>
        <taxon>Roseomonadaceae</taxon>
        <taxon>Belnapia</taxon>
    </lineage>
</organism>
<name>A0ABS1V124_9PROT</name>
<dbReference type="Proteomes" id="UP000606490">
    <property type="component" value="Unassembled WGS sequence"/>
</dbReference>
<dbReference type="PIRSF" id="PIRSF000296">
    <property type="entry name" value="SrpA"/>
    <property type="match status" value="1"/>
</dbReference>
<evidence type="ECO:0000256" key="5">
    <source>
        <dbReference type="ARBA" id="ARBA00023002"/>
    </source>
</evidence>
<keyword evidence="2 7" id="KW-0575">Peroxidase</keyword>
<dbReference type="InterPro" id="IPR011614">
    <property type="entry name" value="Catalase_core"/>
</dbReference>
<dbReference type="Gene3D" id="2.40.180.10">
    <property type="entry name" value="Catalase core domain"/>
    <property type="match status" value="1"/>
</dbReference>
<comment type="similarity">
    <text evidence="1 7">Belongs to the catalase family.</text>
</comment>
<dbReference type="RefSeq" id="WP_202825141.1">
    <property type="nucleotide sequence ID" value="NZ_JAEUXJ010000003.1"/>
</dbReference>
<dbReference type="Gene3D" id="1.20.1280.120">
    <property type="match status" value="1"/>
</dbReference>
<dbReference type="EMBL" id="JAEUXJ010000003">
    <property type="protein sequence ID" value="MBL6455400.1"/>
    <property type="molecule type" value="Genomic_DNA"/>
</dbReference>